<dbReference type="EMBL" id="LR778114">
    <property type="protein sequence ID" value="CAB1128542.1"/>
    <property type="molecule type" value="Genomic_DNA"/>
</dbReference>
<evidence type="ECO:0000313" key="1">
    <source>
        <dbReference type="EMBL" id="CAB1128542.1"/>
    </source>
</evidence>
<evidence type="ECO:0000313" key="2">
    <source>
        <dbReference type="Proteomes" id="UP000503399"/>
    </source>
</evidence>
<protein>
    <submittedName>
        <fullName evidence="1">Uncharacterized protein</fullName>
    </submittedName>
</protein>
<dbReference type="KEGG" id="hfv:R50_1036"/>
<proteinExistence type="predicted"/>
<reference evidence="1 2" key="1">
    <citation type="submission" date="2020-02" db="EMBL/GenBank/DDBJ databases">
        <authorList>
            <person name="Hogendoorn C."/>
        </authorList>
    </citation>
    <scope>NUCLEOTIDE SEQUENCE [LARGE SCALE GENOMIC DNA]</scope>
    <source>
        <strain evidence="1">R501</strain>
    </source>
</reference>
<dbReference type="AlphaFoldDB" id="A0A6F8ZGF5"/>
<accession>A0A6F8ZGF5</accession>
<dbReference type="Proteomes" id="UP000503399">
    <property type="component" value="Chromosome"/>
</dbReference>
<sequence>MLDYVAPGAGGRSLKGVAWVGRPVAWAKDLFVITYLARGGNLPLMP</sequence>
<name>A0A6F8ZGF5_9FIRM</name>
<keyword evidence="2" id="KW-1185">Reference proteome</keyword>
<gene>
    <name evidence="1" type="ORF">R50_1036</name>
</gene>
<organism evidence="1 2">
    <name type="scientific">Candidatus Hydrogenisulfobacillus filiaventi</name>
    <dbReference type="NCBI Taxonomy" id="2707344"/>
    <lineage>
        <taxon>Bacteria</taxon>
        <taxon>Bacillati</taxon>
        <taxon>Bacillota</taxon>
        <taxon>Clostridia</taxon>
        <taxon>Eubacteriales</taxon>
        <taxon>Clostridiales Family XVII. Incertae Sedis</taxon>
        <taxon>Candidatus Hydrogenisulfobacillus</taxon>
    </lineage>
</organism>